<dbReference type="PROSITE" id="PS50176">
    <property type="entry name" value="ARM_REPEAT"/>
    <property type="match status" value="1"/>
</dbReference>
<dbReference type="InterPro" id="IPR011989">
    <property type="entry name" value="ARM-like"/>
</dbReference>
<reference evidence="2 3" key="1">
    <citation type="submission" date="2021-06" db="EMBL/GenBank/DDBJ databases">
        <title>Caerostris extrusa draft genome.</title>
        <authorList>
            <person name="Kono N."/>
            <person name="Arakawa K."/>
        </authorList>
    </citation>
    <scope>NUCLEOTIDE SEQUENCE [LARGE SCALE GENOMIC DNA]</scope>
</reference>
<accession>A0AAV4NMX5</accession>
<dbReference type="Gene3D" id="1.25.10.10">
    <property type="entry name" value="Leucine-rich Repeat Variant"/>
    <property type="match status" value="1"/>
</dbReference>
<dbReference type="Pfam" id="PF00514">
    <property type="entry name" value="Arm"/>
    <property type="match status" value="1"/>
</dbReference>
<dbReference type="PANTHER" id="PTHR16356">
    <property type="entry name" value="TRANSMEMBRANE AND COILED-COIL DOMAIN-CONTAINING PROTEIN 6 TMCO6"/>
    <property type="match status" value="1"/>
</dbReference>
<dbReference type="InterPro" id="IPR016024">
    <property type="entry name" value="ARM-type_fold"/>
</dbReference>
<protein>
    <submittedName>
        <fullName evidence="2">Uncharacterized protein</fullName>
    </submittedName>
</protein>
<proteinExistence type="predicted"/>
<organism evidence="2 3">
    <name type="scientific">Caerostris extrusa</name>
    <name type="common">Bark spider</name>
    <name type="synonym">Caerostris bankana</name>
    <dbReference type="NCBI Taxonomy" id="172846"/>
    <lineage>
        <taxon>Eukaryota</taxon>
        <taxon>Metazoa</taxon>
        <taxon>Ecdysozoa</taxon>
        <taxon>Arthropoda</taxon>
        <taxon>Chelicerata</taxon>
        <taxon>Arachnida</taxon>
        <taxon>Araneae</taxon>
        <taxon>Araneomorphae</taxon>
        <taxon>Entelegynae</taxon>
        <taxon>Araneoidea</taxon>
        <taxon>Araneidae</taxon>
        <taxon>Caerostris</taxon>
    </lineage>
</organism>
<dbReference type="AlphaFoldDB" id="A0AAV4NMX5"/>
<dbReference type="EMBL" id="BPLR01003460">
    <property type="protein sequence ID" value="GIX84884.1"/>
    <property type="molecule type" value="Genomic_DNA"/>
</dbReference>
<gene>
    <name evidence="2" type="ORF">CEXT_306551</name>
</gene>
<feature type="repeat" description="ARM" evidence="1">
    <location>
        <begin position="193"/>
        <end position="218"/>
    </location>
</feature>
<dbReference type="Proteomes" id="UP001054945">
    <property type="component" value="Unassembled WGS sequence"/>
</dbReference>
<dbReference type="SUPFAM" id="SSF48371">
    <property type="entry name" value="ARM repeat"/>
    <property type="match status" value="1"/>
</dbReference>
<comment type="caution">
    <text evidence="2">The sequence shown here is derived from an EMBL/GenBank/DDBJ whole genome shotgun (WGS) entry which is preliminary data.</text>
</comment>
<dbReference type="PANTHER" id="PTHR16356:SF1">
    <property type="entry name" value="TRANSMEMBRANE AND COILED-COIL DOMAIN-CONTAINING PROTEIN 6"/>
    <property type="match status" value="1"/>
</dbReference>
<evidence type="ECO:0000256" key="1">
    <source>
        <dbReference type="PROSITE-ProRule" id="PRU00259"/>
    </source>
</evidence>
<evidence type="ECO:0000313" key="2">
    <source>
        <dbReference type="EMBL" id="GIX84884.1"/>
    </source>
</evidence>
<keyword evidence="3" id="KW-1185">Reference proteome</keyword>
<name>A0AAV4NMX5_CAEEX</name>
<sequence>MQGTDTEDPISRLRMENRKKILAHQKEDRESFFKQKRLKLFVKLKHLFQVSQMSSIPMDSIRLCLCNNFFQFEKLVLELKLKKPSVDVLKAIKRNCCTSVRTEAFFRIEGGFNGLVRFLLGKDAHLQLEAVACLTNLACCSHKAAQRIAKTVGPYLVSFIGSGSYYLQDQCAWAAGNVANDCFKCFSLLKVQGIVPALLTLLKSPSSEVVKSAVYALHACTKYGDPDLRSLAELKNLECLLSLIKQKNIEKSVLSSAGFTLSNIFYLAAMHNYEISITDILIALPLVRCLGFMTLQDNQICRFLLEESNFHLSTVQILNTYGEISTSLIDLKAVLNMIEFSTTLLDNSCMQVLYYLCTIIVKSDNIREMLYEQDVILKIQPLLNKKNIKIAFEIYRQLITG</sequence>
<dbReference type="InterPro" id="IPR000225">
    <property type="entry name" value="Armadillo"/>
</dbReference>
<evidence type="ECO:0000313" key="3">
    <source>
        <dbReference type="Proteomes" id="UP001054945"/>
    </source>
</evidence>